<keyword evidence="2" id="KW-0378">Hydrolase</keyword>
<organism evidence="2 3">
    <name type="scientific">Zhengella mangrovi</name>
    <dbReference type="NCBI Taxonomy" id="1982044"/>
    <lineage>
        <taxon>Bacteria</taxon>
        <taxon>Pseudomonadati</taxon>
        <taxon>Pseudomonadota</taxon>
        <taxon>Alphaproteobacteria</taxon>
        <taxon>Hyphomicrobiales</taxon>
        <taxon>Notoacmeibacteraceae</taxon>
        <taxon>Zhengella</taxon>
    </lineage>
</organism>
<dbReference type="AlphaFoldDB" id="A0A2G1QR44"/>
<dbReference type="GO" id="GO:0016787">
    <property type="term" value="F:hydrolase activity"/>
    <property type="evidence" value="ECO:0007669"/>
    <property type="project" value="UniProtKB-KW"/>
</dbReference>
<dbReference type="RefSeq" id="WP_099304214.1">
    <property type="nucleotide sequence ID" value="NZ_PDVP01000002.1"/>
</dbReference>
<dbReference type="Proteomes" id="UP000221168">
    <property type="component" value="Unassembled WGS sequence"/>
</dbReference>
<keyword evidence="3" id="KW-1185">Reference proteome</keyword>
<dbReference type="Pfam" id="PF01966">
    <property type="entry name" value="HD"/>
    <property type="match status" value="1"/>
</dbReference>
<dbReference type="Gene3D" id="1.10.3210.10">
    <property type="entry name" value="Hypothetical protein af1432"/>
    <property type="match status" value="1"/>
</dbReference>
<accession>A0A2G1QR44</accession>
<dbReference type="InterPro" id="IPR006674">
    <property type="entry name" value="HD_domain"/>
</dbReference>
<gene>
    <name evidence="2" type="ORF">CSC94_04380</name>
</gene>
<dbReference type="SUPFAM" id="SSF109604">
    <property type="entry name" value="HD-domain/PDEase-like"/>
    <property type="match status" value="1"/>
</dbReference>
<proteinExistence type="predicted"/>
<evidence type="ECO:0000259" key="1">
    <source>
        <dbReference type="Pfam" id="PF01966"/>
    </source>
</evidence>
<protein>
    <submittedName>
        <fullName evidence="2">Metal-dependent phosphohydrolase</fullName>
    </submittedName>
</protein>
<name>A0A2G1QR44_9HYPH</name>
<comment type="caution">
    <text evidence="2">The sequence shown here is derived from an EMBL/GenBank/DDBJ whole genome shotgun (WGS) entry which is preliminary data.</text>
</comment>
<feature type="domain" description="HD" evidence="1">
    <location>
        <begin position="39"/>
        <end position="143"/>
    </location>
</feature>
<evidence type="ECO:0000313" key="2">
    <source>
        <dbReference type="EMBL" id="PHP67924.1"/>
    </source>
</evidence>
<evidence type="ECO:0000313" key="3">
    <source>
        <dbReference type="Proteomes" id="UP000221168"/>
    </source>
</evidence>
<reference evidence="2 3" key="1">
    <citation type="submission" date="2017-10" db="EMBL/GenBank/DDBJ databases">
        <title>Sedimentibacterium mangrovi gen. nov., sp. nov., a novel member of family Phyllobacteriacea isolated from mangrove sediment.</title>
        <authorList>
            <person name="Liao H."/>
            <person name="Tian Y."/>
        </authorList>
    </citation>
    <scope>NUCLEOTIDE SEQUENCE [LARGE SCALE GENOMIC DNA]</scope>
    <source>
        <strain evidence="2 3">X9-2-2</strain>
    </source>
</reference>
<dbReference type="EMBL" id="PDVP01000002">
    <property type="protein sequence ID" value="PHP67924.1"/>
    <property type="molecule type" value="Genomic_DNA"/>
</dbReference>
<dbReference type="OrthoDB" id="942406at2"/>
<sequence>MLDTSDGLARYDDVWREAEPYLRARKNDIHIPLSFAWCQRLLEAYPDADRDICSLAILLHDIGWYAIDMETIVAEGFRSENFLQSDVRYRHEQEGVRLANDVLANTGWNETVIAAVCEIIDGHDTRPHPHHLDDRVVRDADKLWRFEVAGVSTSADWFGVTPHVIVDRLETLIPKLETEAAQDMARSELAATRGRLMLHLI</sequence>